<dbReference type="PANTHER" id="PTHR33169">
    <property type="entry name" value="PADR-FAMILY TRANSCRIPTIONAL REGULATOR"/>
    <property type="match status" value="1"/>
</dbReference>
<evidence type="ECO:0000259" key="1">
    <source>
        <dbReference type="Pfam" id="PF03551"/>
    </source>
</evidence>
<accession>A0AAC9J2P9</accession>
<gene>
    <name evidence="2" type="ORF">BME96_15370</name>
</gene>
<dbReference type="InterPro" id="IPR036390">
    <property type="entry name" value="WH_DNA-bd_sf"/>
</dbReference>
<dbReference type="KEGG" id="vhl:BME96_15370"/>
<evidence type="ECO:0000313" key="2">
    <source>
        <dbReference type="EMBL" id="APC49488.1"/>
    </source>
</evidence>
<dbReference type="EMBL" id="CP017962">
    <property type="protein sequence ID" value="APC49488.1"/>
    <property type="molecule type" value="Genomic_DNA"/>
</dbReference>
<dbReference type="Proteomes" id="UP000182945">
    <property type="component" value="Chromosome"/>
</dbReference>
<dbReference type="Pfam" id="PF03551">
    <property type="entry name" value="PadR"/>
    <property type="match status" value="1"/>
</dbReference>
<proteinExistence type="predicted"/>
<evidence type="ECO:0000313" key="3">
    <source>
        <dbReference type="Proteomes" id="UP000182945"/>
    </source>
</evidence>
<dbReference type="PANTHER" id="PTHR33169:SF27">
    <property type="entry name" value="TRANSCRIPTIONAL REGULATOR PADR FAMILY PROTEIN"/>
    <property type="match status" value="1"/>
</dbReference>
<dbReference type="SUPFAM" id="SSF46785">
    <property type="entry name" value="Winged helix' DNA-binding domain"/>
    <property type="match status" value="1"/>
</dbReference>
<organism evidence="2 3">
    <name type="scientific">Virgibacillus halodenitrificans</name>
    <name type="common">Bacillus halodenitrificans</name>
    <dbReference type="NCBI Taxonomy" id="1482"/>
    <lineage>
        <taxon>Bacteria</taxon>
        <taxon>Bacillati</taxon>
        <taxon>Bacillota</taxon>
        <taxon>Bacilli</taxon>
        <taxon>Bacillales</taxon>
        <taxon>Bacillaceae</taxon>
        <taxon>Virgibacillus</taxon>
    </lineage>
</organism>
<dbReference type="RefSeq" id="WP_060679866.1">
    <property type="nucleotide sequence ID" value="NZ_CP017962.1"/>
</dbReference>
<dbReference type="InterPro" id="IPR036388">
    <property type="entry name" value="WH-like_DNA-bd_sf"/>
</dbReference>
<dbReference type="GeneID" id="71515791"/>
<dbReference type="InterPro" id="IPR052509">
    <property type="entry name" value="Metal_resp_DNA-bind_regulator"/>
</dbReference>
<dbReference type="InterPro" id="IPR005149">
    <property type="entry name" value="Tscrpt_reg_PadR_N"/>
</dbReference>
<sequence length="179" mass="21461">MSIQVFILSKLMEGNNYPYKVKKELSEFIPLDKLTRLTESKLYYHFESLTKHGYIEVVEVIKEEHRPDKQVFAITDKGRKEFPQKIYKLFEKGDSIRDFLPGLENIKYVDRSKIVEILERKIDGIHADWEKTKDFGKRVKGDHNNETIIHFVRDYFSTRTEHTLHWMEELVNLIKEEKI</sequence>
<dbReference type="AlphaFoldDB" id="A0AAC9J2P9"/>
<dbReference type="Gene3D" id="1.10.10.10">
    <property type="entry name" value="Winged helix-like DNA-binding domain superfamily/Winged helix DNA-binding domain"/>
    <property type="match status" value="1"/>
</dbReference>
<reference evidence="2 3" key="1">
    <citation type="submission" date="2016-11" db="EMBL/GenBank/DDBJ databases">
        <title>Complete genome sequencing of Virgibacillus halodenitrificans PDB-F2.</title>
        <authorList>
            <person name="Sun Z."/>
            <person name="Zhou Y."/>
            <person name="Li H."/>
        </authorList>
    </citation>
    <scope>NUCLEOTIDE SEQUENCE [LARGE SCALE GENOMIC DNA]</scope>
    <source>
        <strain evidence="2 3">PDB-F2</strain>
    </source>
</reference>
<protein>
    <submittedName>
        <fullName evidence="2">Transcriptional regulator</fullName>
    </submittedName>
</protein>
<feature type="domain" description="Transcription regulator PadR N-terminal" evidence="1">
    <location>
        <begin position="7"/>
        <end position="82"/>
    </location>
</feature>
<name>A0AAC9J2P9_VIRHA</name>